<accession>A0A1N6D9V5</accession>
<evidence type="ECO:0000313" key="2">
    <source>
        <dbReference type="EMBL" id="SIN67466.1"/>
    </source>
</evidence>
<protein>
    <recommendedName>
        <fullName evidence="4">Bestrophin, RFP-TM, chloride channel</fullName>
    </recommendedName>
</protein>
<name>A0A1N6D9V5_9BACT</name>
<dbReference type="PANTHER" id="PTHR36970:SF1">
    <property type="entry name" value="BESTROPHIN HOMOLOG"/>
    <property type="match status" value="1"/>
</dbReference>
<keyword evidence="1" id="KW-0812">Transmembrane</keyword>
<feature type="transmembrane region" description="Helical" evidence="1">
    <location>
        <begin position="33"/>
        <end position="52"/>
    </location>
</feature>
<dbReference type="Proteomes" id="UP000185221">
    <property type="component" value="Unassembled WGS sequence"/>
</dbReference>
<keyword evidence="1" id="KW-1133">Transmembrane helix</keyword>
<feature type="transmembrane region" description="Helical" evidence="1">
    <location>
        <begin position="204"/>
        <end position="223"/>
    </location>
</feature>
<dbReference type="RefSeq" id="WP_084560845.1">
    <property type="nucleotide sequence ID" value="NZ_FSRC01000001.1"/>
</dbReference>
<sequence length="248" mass="28170">MEKYLIIINWRTFVVLAISAVTTHLTLVNNFQYNFGLTMISIAIIFPLVFSIKSAFRRREKALEHLARFRSALITVNACLQSQPKISEEEKEAVQSDILAVSKSLRAYLGPDPIPLEKVRADAIKVSTYIQQRSSHMKYNASMKIQGFMGDVLSGIENTAAIKEHRTPASIRAYCLIFIYLYPIIYIPSVYYSLQEGGSESNPWILYSLGMISTFILISLFNVQIQLENPFDQVGVDDVKLELFDLNE</sequence>
<dbReference type="PANTHER" id="PTHR36970">
    <property type="entry name" value="UNNAMED PRODUCT"/>
    <property type="match status" value="1"/>
</dbReference>
<dbReference type="EMBL" id="FSRC01000001">
    <property type="protein sequence ID" value="SIN67466.1"/>
    <property type="molecule type" value="Genomic_DNA"/>
</dbReference>
<keyword evidence="3" id="KW-1185">Reference proteome</keyword>
<evidence type="ECO:0008006" key="4">
    <source>
        <dbReference type="Google" id="ProtNLM"/>
    </source>
</evidence>
<evidence type="ECO:0000256" key="1">
    <source>
        <dbReference type="SAM" id="Phobius"/>
    </source>
</evidence>
<proteinExistence type="predicted"/>
<organism evidence="2 3">
    <name type="scientific">Algoriphagus halophilus</name>
    <dbReference type="NCBI Taxonomy" id="226505"/>
    <lineage>
        <taxon>Bacteria</taxon>
        <taxon>Pseudomonadati</taxon>
        <taxon>Bacteroidota</taxon>
        <taxon>Cytophagia</taxon>
        <taxon>Cytophagales</taxon>
        <taxon>Cyclobacteriaceae</taxon>
        <taxon>Algoriphagus</taxon>
    </lineage>
</organism>
<evidence type="ECO:0000313" key="3">
    <source>
        <dbReference type="Proteomes" id="UP000185221"/>
    </source>
</evidence>
<dbReference type="AlphaFoldDB" id="A0A1N6D9V5"/>
<gene>
    <name evidence="2" type="ORF">SAMN05444394_0547</name>
</gene>
<feature type="transmembrane region" description="Helical" evidence="1">
    <location>
        <begin position="7"/>
        <end position="27"/>
    </location>
</feature>
<feature type="transmembrane region" description="Helical" evidence="1">
    <location>
        <begin position="173"/>
        <end position="192"/>
    </location>
</feature>
<keyword evidence="1" id="KW-0472">Membrane</keyword>
<reference evidence="3" key="1">
    <citation type="submission" date="2016-11" db="EMBL/GenBank/DDBJ databases">
        <authorList>
            <person name="Varghese N."/>
            <person name="Submissions S."/>
        </authorList>
    </citation>
    <scope>NUCLEOTIDE SEQUENCE [LARGE SCALE GENOMIC DNA]</scope>
    <source>
        <strain evidence="3">DSM 15292</strain>
    </source>
</reference>
<dbReference type="STRING" id="226505.SAMN05444394_0547"/>
<dbReference type="OrthoDB" id="977563at2"/>